<organism evidence="2 3">
    <name type="scientific">Parelaphostrongylus tenuis</name>
    <name type="common">Meningeal worm</name>
    <dbReference type="NCBI Taxonomy" id="148309"/>
    <lineage>
        <taxon>Eukaryota</taxon>
        <taxon>Metazoa</taxon>
        <taxon>Ecdysozoa</taxon>
        <taxon>Nematoda</taxon>
        <taxon>Chromadorea</taxon>
        <taxon>Rhabditida</taxon>
        <taxon>Rhabditina</taxon>
        <taxon>Rhabditomorpha</taxon>
        <taxon>Strongyloidea</taxon>
        <taxon>Metastrongylidae</taxon>
        <taxon>Parelaphostrongylus</taxon>
    </lineage>
</organism>
<feature type="region of interest" description="Disordered" evidence="1">
    <location>
        <begin position="89"/>
        <end position="117"/>
    </location>
</feature>
<comment type="caution">
    <text evidence="2">The sequence shown here is derived from an EMBL/GenBank/DDBJ whole genome shotgun (WGS) entry which is preliminary data.</text>
</comment>
<proteinExistence type="predicted"/>
<reference evidence="2" key="1">
    <citation type="submission" date="2021-06" db="EMBL/GenBank/DDBJ databases">
        <title>Parelaphostrongylus tenuis whole genome reference sequence.</title>
        <authorList>
            <person name="Garwood T.J."/>
            <person name="Larsen P.A."/>
            <person name="Fountain-Jones N.M."/>
            <person name="Garbe J.R."/>
            <person name="Macchietto M.G."/>
            <person name="Kania S.A."/>
            <person name="Gerhold R.W."/>
            <person name="Richards J.E."/>
            <person name="Wolf T.M."/>
        </authorList>
    </citation>
    <scope>NUCLEOTIDE SEQUENCE</scope>
    <source>
        <strain evidence="2">MNPRO001-30</strain>
        <tissue evidence="2">Meninges</tissue>
    </source>
</reference>
<sequence length="117" mass="13478">MGESPCELDTSNLGFAKVNRLEDVMKFYNISAWEFITAANSKNLHFSCLKQKYHSEIDSEKLDPIKHSEIDSEKLDPIKVVISCHEDKTTSNNIKPRRKKKGNFDVKEKRNAMGYAR</sequence>
<evidence type="ECO:0000256" key="1">
    <source>
        <dbReference type="SAM" id="MobiDB-lite"/>
    </source>
</evidence>
<protein>
    <submittedName>
        <fullName evidence="2">Uncharacterized protein</fullName>
    </submittedName>
</protein>
<gene>
    <name evidence="2" type="ORF">KIN20_035269</name>
</gene>
<name>A0AAD5RBH4_PARTN</name>
<accession>A0AAD5RBH4</accession>
<evidence type="ECO:0000313" key="3">
    <source>
        <dbReference type="Proteomes" id="UP001196413"/>
    </source>
</evidence>
<dbReference type="EMBL" id="JAHQIW010007207">
    <property type="protein sequence ID" value="KAJ1372956.1"/>
    <property type="molecule type" value="Genomic_DNA"/>
</dbReference>
<feature type="compositionally biased region" description="Basic and acidic residues" evidence="1">
    <location>
        <begin position="102"/>
        <end position="111"/>
    </location>
</feature>
<keyword evidence="3" id="KW-1185">Reference proteome</keyword>
<evidence type="ECO:0000313" key="2">
    <source>
        <dbReference type="EMBL" id="KAJ1372956.1"/>
    </source>
</evidence>
<dbReference type="Proteomes" id="UP001196413">
    <property type="component" value="Unassembled WGS sequence"/>
</dbReference>
<dbReference type="AlphaFoldDB" id="A0AAD5RBH4"/>